<evidence type="ECO:0000313" key="2">
    <source>
        <dbReference type="EMBL" id="KAJ1115908.1"/>
    </source>
</evidence>
<reference evidence="2" key="1">
    <citation type="journal article" date="2022" name="bioRxiv">
        <title>Sequencing and chromosome-scale assembly of the giantPleurodeles waltlgenome.</title>
        <authorList>
            <person name="Brown T."/>
            <person name="Elewa A."/>
            <person name="Iarovenko S."/>
            <person name="Subramanian E."/>
            <person name="Araus A.J."/>
            <person name="Petzold A."/>
            <person name="Susuki M."/>
            <person name="Suzuki K.-i.T."/>
            <person name="Hayashi T."/>
            <person name="Toyoda A."/>
            <person name="Oliveira C."/>
            <person name="Osipova E."/>
            <person name="Leigh N.D."/>
            <person name="Simon A."/>
            <person name="Yun M.H."/>
        </authorList>
    </citation>
    <scope>NUCLEOTIDE SEQUENCE</scope>
    <source>
        <strain evidence="2">20211129_DDA</strain>
        <tissue evidence="2">Liver</tissue>
    </source>
</reference>
<dbReference type="InterPro" id="IPR026555">
    <property type="entry name" value="NSL3/Tex30"/>
</dbReference>
<accession>A0AAV7NNH6</accession>
<dbReference type="Proteomes" id="UP001066276">
    <property type="component" value="Chromosome 8"/>
</dbReference>
<proteinExistence type="predicted"/>
<dbReference type="PANTHER" id="PTHR13136">
    <property type="entry name" value="TESTIS DEVELOPMENT PROTEIN PRTD"/>
    <property type="match status" value="1"/>
</dbReference>
<protein>
    <recommendedName>
        <fullName evidence="1">KANL3/Tex30 alpha/beta hydrolase-like domain-containing protein</fullName>
    </recommendedName>
</protein>
<organism evidence="2 3">
    <name type="scientific">Pleurodeles waltl</name>
    <name type="common">Iberian ribbed newt</name>
    <dbReference type="NCBI Taxonomy" id="8319"/>
    <lineage>
        <taxon>Eukaryota</taxon>
        <taxon>Metazoa</taxon>
        <taxon>Chordata</taxon>
        <taxon>Craniata</taxon>
        <taxon>Vertebrata</taxon>
        <taxon>Euteleostomi</taxon>
        <taxon>Amphibia</taxon>
        <taxon>Batrachia</taxon>
        <taxon>Caudata</taxon>
        <taxon>Salamandroidea</taxon>
        <taxon>Salamandridae</taxon>
        <taxon>Pleurodelinae</taxon>
        <taxon>Pleurodeles</taxon>
    </lineage>
</organism>
<comment type="caution">
    <text evidence="2">The sequence shown here is derived from an EMBL/GenBank/DDBJ whole genome shotgun (WGS) entry which is preliminary data.</text>
</comment>
<dbReference type="PANTHER" id="PTHR13136:SF11">
    <property type="entry name" value="TESTIS-EXPRESSED PROTEIN 30"/>
    <property type="match status" value="1"/>
</dbReference>
<dbReference type="EMBL" id="JANPWB010000012">
    <property type="protein sequence ID" value="KAJ1115908.1"/>
    <property type="molecule type" value="Genomic_DNA"/>
</dbReference>
<dbReference type="Gene3D" id="3.40.50.1820">
    <property type="entry name" value="alpha/beta hydrolase"/>
    <property type="match status" value="1"/>
</dbReference>
<dbReference type="AlphaFoldDB" id="A0AAV7NNH6"/>
<dbReference type="Pfam" id="PF20408">
    <property type="entry name" value="Abhydrolase_11"/>
    <property type="match status" value="1"/>
</dbReference>
<evidence type="ECO:0000259" key="1">
    <source>
        <dbReference type="Pfam" id="PF20408"/>
    </source>
</evidence>
<dbReference type="SUPFAM" id="SSF53474">
    <property type="entry name" value="alpha/beta-Hydrolases"/>
    <property type="match status" value="2"/>
</dbReference>
<name>A0AAV7NNH6_PLEWA</name>
<dbReference type="InterPro" id="IPR046879">
    <property type="entry name" value="KANL3/Tex30_Abhydrolase"/>
</dbReference>
<evidence type="ECO:0000313" key="3">
    <source>
        <dbReference type="Proteomes" id="UP001066276"/>
    </source>
</evidence>
<keyword evidence="3" id="KW-1185">Reference proteome</keyword>
<sequence length="306" mass="33557">MAECTEEQVKLIFGLKYLDAVYSIPVKQQAPLYGVILTHGAGGDMNSKQLGSLASYLAAHGILCLRFTCKGPNLVYRTKAYKVALAKTRLITPELYLDAVYSAPAKMQAPFYGVILAQGARDYTNSQHLVSLASHLAAHGILCLRFTCCKGLSLVYRIKAYKEALEMLQSSEYKLDGVFLGGRSMGSRAAAAIMSKLCEDDADWSFVRGLICLSYPLHPVKEQSKLRTEDLLLIKHPTLFISGSADEMCEKNLLENVASTMKAATKIQWLEGGNHGMGVTGRTAEDIAKEINTHVLSWIKDVINDS</sequence>
<dbReference type="InterPro" id="IPR029058">
    <property type="entry name" value="AB_hydrolase_fold"/>
</dbReference>
<gene>
    <name evidence="2" type="ORF">NDU88_004128</name>
</gene>
<feature type="domain" description="KANL3/Tex30 alpha/beta hydrolase-like" evidence="1">
    <location>
        <begin position="160"/>
        <end position="296"/>
    </location>
</feature>